<sequence>MSFIYEKIVGRDKDKPPPIKWLFFIFEISVDTPFWKRYYRPILIKLLHQNGNVPKIFIGFDLAIPLSCPVPFPFTRTLMEQSWERHFLHFGNVPKMKLAADDWRIETETCQDGNLIEAVWIALRRGTDNQLLVP</sequence>
<proteinExistence type="predicted"/>
<evidence type="ECO:0000313" key="2">
    <source>
        <dbReference type="Proteomes" id="UP000187172"/>
    </source>
</evidence>
<dbReference type="EMBL" id="MRTP01000010">
    <property type="protein sequence ID" value="OMF50502.1"/>
    <property type="molecule type" value="Genomic_DNA"/>
</dbReference>
<dbReference type="STRING" id="297318.BK138_26175"/>
<dbReference type="Proteomes" id="UP000187172">
    <property type="component" value="Unassembled WGS sequence"/>
</dbReference>
<comment type="caution">
    <text evidence="1">The sequence shown here is derived from an EMBL/GenBank/DDBJ whole genome shotgun (WGS) entry which is preliminary data.</text>
</comment>
<dbReference type="AlphaFoldDB" id="A0A1R1EFI2"/>
<protein>
    <submittedName>
        <fullName evidence="1">Uncharacterized protein</fullName>
    </submittedName>
</protein>
<name>A0A1R1EFI2_9BACL</name>
<keyword evidence="2" id="KW-1185">Reference proteome</keyword>
<gene>
    <name evidence="1" type="ORF">BK138_26175</name>
</gene>
<reference evidence="1 2" key="1">
    <citation type="submission" date="2016-11" db="EMBL/GenBank/DDBJ databases">
        <title>Paenibacillus species isolates.</title>
        <authorList>
            <person name="Beno S.M."/>
        </authorList>
    </citation>
    <scope>NUCLEOTIDE SEQUENCE [LARGE SCALE GENOMIC DNA]</scope>
    <source>
        <strain evidence="1 2">FSL R5-0378</strain>
    </source>
</reference>
<organism evidence="1 2">
    <name type="scientific">Paenibacillus rhizosphaerae</name>
    <dbReference type="NCBI Taxonomy" id="297318"/>
    <lineage>
        <taxon>Bacteria</taxon>
        <taxon>Bacillati</taxon>
        <taxon>Bacillota</taxon>
        <taxon>Bacilli</taxon>
        <taxon>Bacillales</taxon>
        <taxon>Paenibacillaceae</taxon>
        <taxon>Paenibacillus</taxon>
    </lineage>
</organism>
<accession>A0A1R1EFI2</accession>
<evidence type="ECO:0000313" key="1">
    <source>
        <dbReference type="EMBL" id="OMF50502.1"/>
    </source>
</evidence>